<evidence type="ECO:0000256" key="4">
    <source>
        <dbReference type="ARBA" id="ARBA00022989"/>
    </source>
</evidence>
<keyword evidence="5 6" id="KW-0472">Membrane</keyword>
<feature type="transmembrane region" description="Helical" evidence="6">
    <location>
        <begin position="45"/>
        <end position="67"/>
    </location>
</feature>
<dbReference type="InterPro" id="IPR002797">
    <property type="entry name" value="Polysacc_synth"/>
</dbReference>
<keyword evidence="3 6" id="KW-0812">Transmembrane</keyword>
<feature type="transmembrane region" description="Helical" evidence="6">
    <location>
        <begin position="372"/>
        <end position="394"/>
    </location>
</feature>
<organism evidence="7 8">
    <name type="scientific">Salinarimonas soli</name>
    <dbReference type="NCBI Taxonomy" id="1638099"/>
    <lineage>
        <taxon>Bacteria</taxon>
        <taxon>Pseudomonadati</taxon>
        <taxon>Pseudomonadota</taxon>
        <taxon>Alphaproteobacteria</taxon>
        <taxon>Hyphomicrobiales</taxon>
        <taxon>Salinarimonadaceae</taxon>
        <taxon>Salinarimonas</taxon>
    </lineage>
</organism>
<dbReference type="InterPro" id="IPR050833">
    <property type="entry name" value="Poly_Biosynth_Transport"/>
</dbReference>
<accession>A0A5B2VCC6</accession>
<evidence type="ECO:0000313" key="8">
    <source>
        <dbReference type="Proteomes" id="UP000323142"/>
    </source>
</evidence>
<dbReference type="GO" id="GO:0005886">
    <property type="term" value="C:plasma membrane"/>
    <property type="evidence" value="ECO:0007669"/>
    <property type="project" value="UniProtKB-SubCell"/>
</dbReference>
<keyword evidence="8" id="KW-1185">Reference proteome</keyword>
<feature type="transmembrane region" description="Helical" evidence="6">
    <location>
        <begin position="16"/>
        <end position="39"/>
    </location>
</feature>
<keyword evidence="4 6" id="KW-1133">Transmembrane helix</keyword>
<dbReference type="PANTHER" id="PTHR30250:SF11">
    <property type="entry name" value="O-ANTIGEN TRANSPORTER-RELATED"/>
    <property type="match status" value="1"/>
</dbReference>
<evidence type="ECO:0000313" key="7">
    <source>
        <dbReference type="EMBL" id="KAA2236634.1"/>
    </source>
</evidence>
<comment type="caution">
    <text evidence="7">The sequence shown here is derived from an EMBL/GenBank/DDBJ whole genome shotgun (WGS) entry which is preliminary data.</text>
</comment>
<feature type="transmembrane region" description="Helical" evidence="6">
    <location>
        <begin position="339"/>
        <end position="360"/>
    </location>
</feature>
<feature type="transmembrane region" description="Helical" evidence="6">
    <location>
        <begin position="88"/>
        <end position="114"/>
    </location>
</feature>
<evidence type="ECO:0000256" key="2">
    <source>
        <dbReference type="ARBA" id="ARBA00022475"/>
    </source>
</evidence>
<dbReference type="OrthoDB" id="9800982at2"/>
<evidence type="ECO:0000256" key="1">
    <source>
        <dbReference type="ARBA" id="ARBA00004651"/>
    </source>
</evidence>
<dbReference type="Pfam" id="PF01943">
    <property type="entry name" value="Polysacc_synt"/>
    <property type="match status" value="1"/>
</dbReference>
<protein>
    <submittedName>
        <fullName evidence="7">Lipopolysaccharide biosynthesis protein</fullName>
    </submittedName>
</protein>
<proteinExistence type="predicted"/>
<feature type="transmembrane region" description="Helical" evidence="6">
    <location>
        <begin position="161"/>
        <end position="180"/>
    </location>
</feature>
<name>A0A5B2VCC6_9HYPH</name>
<dbReference type="EMBL" id="VUOA01000025">
    <property type="protein sequence ID" value="KAA2236634.1"/>
    <property type="molecule type" value="Genomic_DNA"/>
</dbReference>
<feature type="transmembrane region" description="Helical" evidence="6">
    <location>
        <begin position="261"/>
        <end position="289"/>
    </location>
</feature>
<evidence type="ECO:0000256" key="3">
    <source>
        <dbReference type="ARBA" id="ARBA00022692"/>
    </source>
</evidence>
<reference evidence="7 8" key="2">
    <citation type="submission" date="2019-09" db="EMBL/GenBank/DDBJ databases">
        <authorList>
            <person name="Jin C."/>
        </authorList>
    </citation>
    <scope>NUCLEOTIDE SEQUENCE [LARGE SCALE GENOMIC DNA]</scope>
    <source>
        <strain evidence="7 8">BN140002</strain>
    </source>
</reference>
<evidence type="ECO:0000256" key="5">
    <source>
        <dbReference type="ARBA" id="ARBA00023136"/>
    </source>
</evidence>
<comment type="subcellular location">
    <subcellularLocation>
        <location evidence="1">Cell membrane</location>
        <topology evidence="1">Multi-pass membrane protein</topology>
    </subcellularLocation>
</comment>
<dbReference type="PANTHER" id="PTHR30250">
    <property type="entry name" value="PST FAMILY PREDICTED COLANIC ACID TRANSPORTER"/>
    <property type="match status" value="1"/>
</dbReference>
<feature type="transmembrane region" description="Helical" evidence="6">
    <location>
        <begin position="310"/>
        <end position="333"/>
    </location>
</feature>
<gene>
    <name evidence="7" type="ORF">F0L46_13790</name>
</gene>
<feature type="transmembrane region" description="Helical" evidence="6">
    <location>
        <begin position="400"/>
        <end position="419"/>
    </location>
</feature>
<feature type="transmembrane region" description="Helical" evidence="6">
    <location>
        <begin position="120"/>
        <end position="140"/>
    </location>
</feature>
<dbReference type="AlphaFoldDB" id="A0A5B2VCC6"/>
<dbReference type="Proteomes" id="UP000323142">
    <property type="component" value="Unassembled WGS sequence"/>
</dbReference>
<reference evidence="7 8" key="1">
    <citation type="submission" date="2019-09" db="EMBL/GenBank/DDBJ databases">
        <title>Salinarimonas rosea gen. nov., sp. nov., a new member of the a-2 subgroup of the Proteobacteria.</title>
        <authorList>
            <person name="Liu J."/>
        </authorList>
    </citation>
    <scope>NUCLEOTIDE SEQUENCE [LARGE SCALE GENOMIC DNA]</scope>
    <source>
        <strain evidence="7 8">BN140002</strain>
    </source>
</reference>
<feature type="transmembrane region" description="Helical" evidence="6">
    <location>
        <begin position="186"/>
        <end position="208"/>
    </location>
</feature>
<feature type="transmembrane region" description="Helical" evidence="6">
    <location>
        <begin position="229"/>
        <end position="255"/>
    </location>
</feature>
<evidence type="ECO:0000256" key="6">
    <source>
        <dbReference type="SAM" id="Phobius"/>
    </source>
</evidence>
<keyword evidence="2" id="KW-1003">Cell membrane</keyword>
<sequence length="433" mass="43922">MAGGVATLARAQRSALAVLAIRVLGAAIAYGVQVLLARLLGRAEYGIYAAVWIWVAILGHGALWGVGQSVYRFVPHHRASGEPDLARGFLAGGALFVLASALLVAALGGVLLWLGGDRLGAAYTAPLVVALLVLPLFALQDYAEGVARAFHWTALAIAPPYLLRPALIVLAMVGLIAAGAPADPAVAMIAFAVAAAASLAVQATMLLARLRRELPAGSRAYRPRLWAAASLPIALVDLTTLGLSYVDVLILSLFLPPEAVGLYFAATRILQFVAFVPYAASAATAGRFAEARAMGDDATLRALVRQAVRLTTLATLTAGAGVLAVSPLLLAMFGSGFQGGVGLLAILVAGVALQAAFGPGEDVLTMLGAERVCAAVSLAALALAAALNLALIPILGPTGAALAMAGAGVARALGLAIAARRRLGIATHVLAGR</sequence>